<reference evidence="1" key="1">
    <citation type="submission" date="2023-04" db="EMBL/GenBank/DDBJ databases">
        <title>A chromosome-level genome assembly of the parasitoid wasp Eretmocerus hayati.</title>
        <authorList>
            <person name="Zhong Y."/>
            <person name="Liu S."/>
            <person name="Liu Y."/>
        </authorList>
    </citation>
    <scope>NUCLEOTIDE SEQUENCE</scope>
    <source>
        <strain evidence="1">ZJU_SS_LIU_2023</strain>
    </source>
</reference>
<dbReference type="Proteomes" id="UP001239111">
    <property type="component" value="Chromosome 3"/>
</dbReference>
<evidence type="ECO:0000313" key="1">
    <source>
        <dbReference type="EMBL" id="KAJ8671025.1"/>
    </source>
</evidence>
<accession>A0ACC2NNA8</accession>
<gene>
    <name evidence="1" type="ORF">QAD02_002284</name>
</gene>
<sequence>MDDPDPHEKWFWKKMQECLGPTMVPKYLINAISMYGLAKGPLLAMCVTEGHINALRDFVRSPDYAAYIPIGADMRHYYGIFARRPNSFEIGFVKNEVLTKMIEFARTKPPDFWDPSTFVQIWKRAPMHVLFEKKSDLKEGDHIIEGNMTVSDLKKFLVDRNLPLRVGLSEDACAIINKIQYDSLTDQGVDIVLPRDKHSLPITGSFPAATVHHIQDMFRNGKLSKLS</sequence>
<name>A0ACC2NNA8_9HYME</name>
<keyword evidence="2" id="KW-1185">Reference proteome</keyword>
<evidence type="ECO:0000313" key="2">
    <source>
        <dbReference type="Proteomes" id="UP001239111"/>
    </source>
</evidence>
<organism evidence="1 2">
    <name type="scientific">Eretmocerus hayati</name>
    <dbReference type="NCBI Taxonomy" id="131215"/>
    <lineage>
        <taxon>Eukaryota</taxon>
        <taxon>Metazoa</taxon>
        <taxon>Ecdysozoa</taxon>
        <taxon>Arthropoda</taxon>
        <taxon>Hexapoda</taxon>
        <taxon>Insecta</taxon>
        <taxon>Pterygota</taxon>
        <taxon>Neoptera</taxon>
        <taxon>Endopterygota</taxon>
        <taxon>Hymenoptera</taxon>
        <taxon>Apocrita</taxon>
        <taxon>Proctotrupomorpha</taxon>
        <taxon>Chalcidoidea</taxon>
        <taxon>Aphelinidae</taxon>
        <taxon>Aphelininae</taxon>
        <taxon>Eretmocerus</taxon>
    </lineage>
</organism>
<comment type="caution">
    <text evidence="1">The sequence shown here is derived from an EMBL/GenBank/DDBJ whole genome shotgun (WGS) entry which is preliminary data.</text>
</comment>
<dbReference type="EMBL" id="CM056743">
    <property type="protein sequence ID" value="KAJ8671025.1"/>
    <property type="molecule type" value="Genomic_DNA"/>
</dbReference>
<proteinExistence type="predicted"/>
<protein>
    <submittedName>
        <fullName evidence="1">Uncharacterized protein</fullName>
    </submittedName>
</protein>